<keyword evidence="1" id="KW-0677">Repeat</keyword>
<evidence type="ECO:0000256" key="1">
    <source>
        <dbReference type="ARBA" id="ARBA00022737"/>
    </source>
</evidence>
<evidence type="ECO:0000313" key="5">
    <source>
        <dbReference type="EMBL" id="GGZ63277.1"/>
    </source>
</evidence>
<comment type="caution">
    <text evidence="5">The sequence shown here is derived from an EMBL/GenBank/DDBJ whole genome shotgun (WGS) entry which is preliminary data.</text>
</comment>
<dbReference type="InterPro" id="IPR011990">
    <property type="entry name" value="TPR-like_helical_dom_sf"/>
</dbReference>
<feature type="repeat" description="TPR" evidence="3">
    <location>
        <begin position="288"/>
        <end position="321"/>
    </location>
</feature>
<evidence type="ECO:0000256" key="4">
    <source>
        <dbReference type="SAM" id="SignalP"/>
    </source>
</evidence>
<dbReference type="GeneID" id="94370265"/>
<keyword evidence="2 3" id="KW-0802">TPR repeat</keyword>
<dbReference type="Proteomes" id="UP000615593">
    <property type="component" value="Unassembled WGS sequence"/>
</dbReference>
<gene>
    <name evidence="5" type="ORF">GCM10008088_26010</name>
</gene>
<dbReference type="InterPro" id="IPR019734">
    <property type="entry name" value="TPR_rpt"/>
</dbReference>
<dbReference type="SMART" id="SM00028">
    <property type="entry name" value="TPR"/>
    <property type="match status" value="8"/>
</dbReference>
<evidence type="ECO:0000256" key="2">
    <source>
        <dbReference type="ARBA" id="ARBA00022803"/>
    </source>
</evidence>
<feature type="signal peptide" evidence="4">
    <location>
        <begin position="1"/>
        <end position="18"/>
    </location>
</feature>
<dbReference type="Gene3D" id="1.25.40.10">
    <property type="entry name" value="Tetratricopeptide repeat domain"/>
    <property type="match status" value="3"/>
</dbReference>
<evidence type="ECO:0008006" key="7">
    <source>
        <dbReference type="Google" id="ProtNLM"/>
    </source>
</evidence>
<proteinExistence type="predicted"/>
<keyword evidence="4" id="KW-0732">Signal</keyword>
<sequence>MNKLFLSILVLFLWKAEAQTSALPLADSLYAIGNYQNAIELYQNSSSTSAVTYQKIAQAYQATGNIGLAINNYEKAIQLDQKLIIAKSNLGKLYYQSRNYQIADSVFKKLVEDYPKNPDFYYRLGLAKEQLDDTTAIQDFQKVLELNENHQKTLYEVAKHHYRKKNYQKVEELGEKALLSYPENTRMISLLAQNAVALKNLVSAKNRFEQLIEFNQKSVFIHFNLGSCYFNLKKYEKAYEQFVKVIQLEKNHIQAFLFAGKSLNELERYQEATEFLKVAVLLADQPVDEFYTTYAISLQKQEQFKKAIENFKTALEENSQNYRAQYELAVCADNYYKDLVTRINYYQLFVRKFQNEPKAKYYLYLAKNRLSDLKEQQHLAKN</sequence>
<dbReference type="Pfam" id="PF12895">
    <property type="entry name" value="ANAPC3"/>
    <property type="match status" value="1"/>
</dbReference>
<dbReference type="PROSITE" id="PS50005">
    <property type="entry name" value="TPR"/>
    <property type="match status" value="4"/>
</dbReference>
<evidence type="ECO:0000313" key="6">
    <source>
        <dbReference type="Proteomes" id="UP000615593"/>
    </source>
</evidence>
<dbReference type="SUPFAM" id="SSF48452">
    <property type="entry name" value="TPR-like"/>
    <property type="match status" value="1"/>
</dbReference>
<evidence type="ECO:0000256" key="3">
    <source>
        <dbReference type="PROSITE-ProRule" id="PRU00339"/>
    </source>
</evidence>
<name>A0ABQ3C089_9FLAO</name>
<dbReference type="EMBL" id="BMWY01000008">
    <property type="protein sequence ID" value="GGZ63277.1"/>
    <property type="molecule type" value="Genomic_DNA"/>
</dbReference>
<feature type="repeat" description="TPR" evidence="3">
    <location>
        <begin position="84"/>
        <end position="117"/>
    </location>
</feature>
<dbReference type="InterPro" id="IPR051685">
    <property type="entry name" value="Ycf3/AcsC/BcsC/TPR_MFPF"/>
</dbReference>
<keyword evidence="6" id="KW-1185">Reference proteome</keyword>
<dbReference type="Pfam" id="PF13414">
    <property type="entry name" value="TPR_11"/>
    <property type="match status" value="1"/>
</dbReference>
<dbReference type="PANTHER" id="PTHR44943:SF8">
    <property type="entry name" value="TPR REPEAT-CONTAINING PROTEIN MJ0263"/>
    <property type="match status" value="1"/>
</dbReference>
<feature type="chain" id="PRO_5046772380" description="Tetratricopeptide repeat protein" evidence="4">
    <location>
        <begin position="19"/>
        <end position="382"/>
    </location>
</feature>
<dbReference type="RefSeq" id="WP_027885288.1">
    <property type="nucleotide sequence ID" value="NZ_BMWY01000008.1"/>
</dbReference>
<dbReference type="Pfam" id="PF13174">
    <property type="entry name" value="TPR_6"/>
    <property type="match status" value="1"/>
</dbReference>
<dbReference type="Pfam" id="PF13432">
    <property type="entry name" value="TPR_16"/>
    <property type="match status" value="1"/>
</dbReference>
<accession>A0ABQ3C089</accession>
<protein>
    <recommendedName>
        <fullName evidence="7">Tetratricopeptide repeat protein</fullName>
    </recommendedName>
</protein>
<reference evidence="6" key="1">
    <citation type="journal article" date="2019" name="Int. J. Syst. Evol. Microbiol.">
        <title>The Global Catalogue of Microorganisms (GCM) 10K type strain sequencing project: providing services to taxonomists for standard genome sequencing and annotation.</title>
        <authorList>
            <consortium name="The Broad Institute Genomics Platform"/>
            <consortium name="The Broad Institute Genome Sequencing Center for Infectious Disease"/>
            <person name="Wu L."/>
            <person name="Ma J."/>
        </authorList>
    </citation>
    <scope>NUCLEOTIDE SEQUENCE [LARGE SCALE GENOMIC DNA]</scope>
    <source>
        <strain evidence="6">KCTC 12708</strain>
    </source>
</reference>
<feature type="repeat" description="TPR" evidence="3">
    <location>
        <begin position="219"/>
        <end position="252"/>
    </location>
</feature>
<organism evidence="5 6">
    <name type="scientific">Mesonia mobilis</name>
    <dbReference type="NCBI Taxonomy" id="369791"/>
    <lineage>
        <taxon>Bacteria</taxon>
        <taxon>Pseudomonadati</taxon>
        <taxon>Bacteroidota</taxon>
        <taxon>Flavobacteriia</taxon>
        <taxon>Flavobacteriales</taxon>
        <taxon>Flavobacteriaceae</taxon>
        <taxon>Mesonia</taxon>
    </lineage>
</organism>
<feature type="repeat" description="TPR" evidence="3">
    <location>
        <begin position="50"/>
        <end position="83"/>
    </location>
</feature>
<dbReference type="PANTHER" id="PTHR44943">
    <property type="entry name" value="CELLULOSE SYNTHASE OPERON PROTEIN C"/>
    <property type="match status" value="1"/>
</dbReference>